<evidence type="ECO:0000313" key="3">
    <source>
        <dbReference type="Proteomes" id="UP000772434"/>
    </source>
</evidence>
<feature type="non-terminal residue" evidence="2">
    <location>
        <position position="244"/>
    </location>
</feature>
<dbReference type="Proteomes" id="UP000772434">
    <property type="component" value="Unassembled WGS sequence"/>
</dbReference>
<keyword evidence="3" id="KW-1185">Reference proteome</keyword>
<proteinExistence type="predicted"/>
<accession>A0A9P5TV90</accession>
<dbReference type="AlphaFoldDB" id="A0A9P5TV90"/>
<dbReference type="Pfam" id="PF20209">
    <property type="entry name" value="DUF6570"/>
    <property type="match status" value="1"/>
</dbReference>
<gene>
    <name evidence="2" type="ORF">BDP27DRAFT_1169195</name>
</gene>
<dbReference type="OrthoDB" id="3235800at2759"/>
<reference evidence="2" key="1">
    <citation type="submission" date="2020-11" db="EMBL/GenBank/DDBJ databases">
        <authorList>
            <consortium name="DOE Joint Genome Institute"/>
            <person name="Ahrendt S."/>
            <person name="Riley R."/>
            <person name="Andreopoulos W."/>
            <person name="Labutti K."/>
            <person name="Pangilinan J."/>
            <person name="Ruiz-Duenas F.J."/>
            <person name="Barrasa J.M."/>
            <person name="Sanchez-Garcia M."/>
            <person name="Camarero S."/>
            <person name="Miyauchi S."/>
            <person name="Serrano A."/>
            <person name="Linde D."/>
            <person name="Babiker R."/>
            <person name="Drula E."/>
            <person name="Ayuso-Fernandez I."/>
            <person name="Pacheco R."/>
            <person name="Padilla G."/>
            <person name="Ferreira P."/>
            <person name="Barriuso J."/>
            <person name="Kellner H."/>
            <person name="Castanera R."/>
            <person name="Alfaro M."/>
            <person name="Ramirez L."/>
            <person name="Pisabarro A.G."/>
            <person name="Kuo A."/>
            <person name="Tritt A."/>
            <person name="Lipzen A."/>
            <person name="He G."/>
            <person name="Yan M."/>
            <person name="Ng V."/>
            <person name="Cullen D."/>
            <person name="Martin F."/>
            <person name="Rosso M.-N."/>
            <person name="Henrissat B."/>
            <person name="Hibbett D."/>
            <person name="Martinez A.T."/>
            <person name="Grigoriev I.V."/>
        </authorList>
    </citation>
    <scope>NUCLEOTIDE SEQUENCE</scope>
    <source>
        <strain evidence="2">AH 40177</strain>
    </source>
</reference>
<organism evidence="2 3">
    <name type="scientific">Rhodocollybia butyracea</name>
    <dbReference type="NCBI Taxonomy" id="206335"/>
    <lineage>
        <taxon>Eukaryota</taxon>
        <taxon>Fungi</taxon>
        <taxon>Dikarya</taxon>
        <taxon>Basidiomycota</taxon>
        <taxon>Agaricomycotina</taxon>
        <taxon>Agaricomycetes</taxon>
        <taxon>Agaricomycetidae</taxon>
        <taxon>Agaricales</taxon>
        <taxon>Marasmiineae</taxon>
        <taxon>Omphalotaceae</taxon>
        <taxon>Rhodocollybia</taxon>
    </lineage>
</organism>
<dbReference type="EMBL" id="JADNRY010000853">
    <property type="protein sequence ID" value="KAF9025696.1"/>
    <property type="molecule type" value="Genomic_DNA"/>
</dbReference>
<sequence>MISLCRAKSWIIRMKEDSASNLPNCQRGLKGHIIVFPQRPSAIAKLLPPSLEELQAPICVIFVGSQPPTKEWMQKYAKPLSVRPGRVKAALEWLLTHNPLYSDVAVNDDLLDSLPDQFNLPVHIEHVPVGSIDESLTSGYDPLALSSEVPESSHNFTPEISFDSVTIADVDPNASPADLQAAAVRHFENRKSYVELYHDPKPVNEFAHPQLFPMIYPTLFPYGIGGFEHPDRSAALSMKRQVKH</sequence>
<protein>
    <recommendedName>
        <fullName evidence="1">DUF6570 domain-containing protein</fullName>
    </recommendedName>
</protein>
<feature type="domain" description="DUF6570" evidence="1">
    <location>
        <begin position="1"/>
        <end position="111"/>
    </location>
</feature>
<comment type="caution">
    <text evidence="2">The sequence shown here is derived from an EMBL/GenBank/DDBJ whole genome shotgun (WGS) entry which is preliminary data.</text>
</comment>
<dbReference type="InterPro" id="IPR046700">
    <property type="entry name" value="DUF6570"/>
</dbReference>
<evidence type="ECO:0000313" key="2">
    <source>
        <dbReference type="EMBL" id="KAF9025696.1"/>
    </source>
</evidence>
<evidence type="ECO:0000259" key="1">
    <source>
        <dbReference type="Pfam" id="PF20209"/>
    </source>
</evidence>
<name>A0A9P5TV90_9AGAR</name>